<evidence type="ECO:0000256" key="4">
    <source>
        <dbReference type="SAM" id="MobiDB-lite"/>
    </source>
</evidence>
<dbReference type="InterPro" id="IPR003029">
    <property type="entry name" value="S1_domain"/>
</dbReference>
<gene>
    <name evidence="6" type="ORF">TSOC_009720</name>
</gene>
<reference evidence="6 7" key="1">
    <citation type="journal article" date="2017" name="Mol. Biol. Evol.">
        <title>The 4-celled Tetrabaena socialis nuclear genome reveals the essential components for genetic control of cell number at the origin of multicellularity in the volvocine lineage.</title>
        <authorList>
            <person name="Featherston J."/>
            <person name="Arakaki Y."/>
            <person name="Hanschen E.R."/>
            <person name="Ferris P.J."/>
            <person name="Michod R.E."/>
            <person name="Olson B.J.S.C."/>
            <person name="Nozaki H."/>
            <person name="Durand P.M."/>
        </authorList>
    </citation>
    <scope>NUCLEOTIDE SEQUENCE [LARGE SCALE GENOMIC DNA]</scope>
    <source>
        <strain evidence="6 7">NIES-571</strain>
    </source>
</reference>
<keyword evidence="2 6" id="KW-0689">Ribosomal protein</keyword>
<dbReference type="GO" id="GO:0006412">
    <property type="term" value="P:translation"/>
    <property type="evidence" value="ECO:0007669"/>
    <property type="project" value="TreeGrafter"/>
</dbReference>
<dbReference type="Proteomes" id="UP000236333">
    <property type="component" value="Unassembled WGS sequence"/>
</dbReference>
<dbReference type="GO" id="GO:0003729">
    <property type="term" value="F:mRNA binding"/>
    <property type="evidence" value="ECO:0007669"/>
    <property type="project" value="TreeGrafter"/>
</dbReference>
<evidence type="ECO:0000256" key="2">
    <source>
        <dbReference type="ARBA" id="ARBA00022980"/>
    </source>
</evidence>
<keyword evidence="7" id="KW-1185">Reference proteome</keyword>
<dbReference type="Gene3D" id="2.40.50.140">
    <property type="entry name" value="Nucleic acid-binding proteins"/>
    <property type="match status" value="4"/>
</dbReference>
<evidence type="ECO:0000313" key="7">
    <source>
        <dbReference type="Proteomes" id="UP000236333"/>
    </source>
</evidence>
<dbReference type="InterPro" id="IPR012340">
    <property type="entry name" value="NA-bd_OB-fold"/>
</dbReference>
<feature type="domain" description="S1 motif" evidence="5">
    <location>
        <begin position="255"/>
        <end position="324"/>
    </location>
</feature>
<evidence type="ECO:0000259" key="5">
    <source>
        <dbReference type="PROSITE" id="PS50126"/>
    </source>
</evidence>
<dbReference type="GO" id="GO:1990904">
    <property type="term" value="C:ribonucleoprotein complex"/>
    <property type="evidence" value="ECO:0007669"/>
    <property type="project" value="UniProtKB-KW"/>
</dbReference>
<evidence type="ECO:0000256" key="3">
    <source>
        <dbReference type="ARBA" id="ARBA00023274"/>
    </source>
</evidence>
<evidence type="ECO:0000256" key="1">
    <source>
        <dbReference type="ARBA" id="ARBA00006767"/>
    </source>
</evidence>
<protein>
    <submittedName>
        <fullName evidence="6">30S ribosomal protein S1</fullName>
    </submittedName>
</protein>
<dbReference type="OrthoDB" id="2402222at2759"/>
<dbReference type="EMBL" id="PGGS01000419">
    <property type="protein sequence ID" value="PNH04144.1"/>
    <property type="molecule type" value="Genomic_DNA"/>
</dbReference>
<dbReference type="CDD" id="cd00164">
    <property type="entry name" value="S1_like"/>
    <property type="match status" value="1"/>
</dbReference>
<comment type="caution">
    <text evidence="6">The sequence shown here is derived from an EMBL/GenBank/DDBJ whole genome shotgun (WGS) entry which is preliminary data.</text>
</comment>
<feature type="domain" description="S1 motif" evidence="5">
    <location>
        <begin position="362"/>
        <end position="434"/>
    </location>
</feature>
<dbReference type="AlphaFoldDB" id="A0A2J7ZV40"/>
<comment type="similarity">
    <text evidence="1">Belongs to the bacterial ribosomal protein bS1 family.</text>
</comment>
<feature type="domain" description="S1 motif" evidence="5">
    <location>
        <begin position="162"/>
        <end position="231"/>
    </location>
</feature>
<dbReference type="Pfam" id="PF00575">
    <property type="entry name" value="S1"/>
    <property type="match status" value="4"/>
</dbReference>
<proteinExistence type="inferred from homology"/>
<evidence type="ECO:0000313" key="6">
    <source>
        <dbReference type="EMBL" id="PNH04144.1"/>
    </source>
</evidence>
<dbReference type="PROSITE" id="PS50126">
    <property type="entry name" value="S1"/>
    <property type="match status" value="4"/>
</dbReference>
<dbReference type="PANTHER" id="PTHR10724:SF7">
    <property type="entry name" value="SMALL RIBOSOMAL SUBUNIT PROTEIN BS1C"/>
    <property type="match status" value="1"/>
</dbReference>
<dbReference type="SUPFAM" id="SSF50249">
    <property type="entry name" value="Nucleic acid-binding proteins"/>
    <property type="match status" value="4"/>
</dbReference>
<feature type="domain" description="S1 motif" evidence="5">
    <location>
        <begin position="69"/>
        <end position="156"/>
    </location>
</feature>
<dbReference type="InterPro" id="IPR050437">
    <property type="entry name" value="Ribos_protein_bS1-like"/>
</dbReference>
<accession>A0A2J7ZV40</accession>
<dbReference type="GO" id="GO:0003735">
    <property type="term" value="F:structural constituent of ribosome"/>
    <property type="evidence" value="ECO:0007669"/>
    <property type="project" value="TreeGrafter"/>
</dbReference>
<name>A0A2J7ZV40_9CHLO</name>
<dbReference type="GO" id="GO:0005840">
    <property type="term" value="C:ribosome"/>
    <property type="evidence" value="ECO:0007669"/>
    <property type="project" value="UniProtKB-KW"/>
</dbReference>
<dbReference type="PANTHER" id="PTHR10724">
    <property type="entry name" value="30S RIBOSOMAL PROTEIN S1"/>
    <property type="match status" value="1"/>
</dbReference>
<feature type="region of interest" description="Disordered" evidence="4">
    <location>
        <begin position="429"/>
        <end position="451"/>
    </location>
</feature>
<keyword evidence="3" id="KW-0687">Ribonucleoprotein</keyword>
<sequence length="451" mass="48827">MKGQVGAAVAPQRNAVTALLSNLLARRRCLVSKAPRREGTVPALRKLLSVRPASANRAGEVLLTGDEAGHVVAGVVSSVTSFGAFIDLDGSRGIPEDILVTQQVPRRQIITGLLHIRQVSQERVEQLDGIFRRGDRVKVLVQSLDKDRGRVELSTKELEPVGHVVWGVIASLRANMASVDLEGGIIGTLHVSQVSQEHVERLEEVLKEGDEIKALVFGLDPDRAHVALSTGELEPAPGDMLRDPQLVYDKAEEEGHVVEGVVHSVRRNAAVIDLGNGVPGLLDASQVSSKRVKQMGEVLREGDRVKALILSKDPDSGRVALSTCDMLRDPQLVYGKAEEVAEQYRSTAEWKWWYGPNCPREDDVVDSVVLSFVKPAEAFIVDLGGGITGMLSKRQCSQMGPAKAFKDVFKQGDPIRALIREKDPQGGRVVLSTKELEPTSGRPGKACSRAG</sequence>
<dbReference type="SMART" id="SM00316">
    <property type="entry name" value="S1"/>
    <property type="match status" value="4"/>
</dbReference>
<organism evidence="6 7">
    <name type="scientific">Tetrabaena socialis</name>
    <dbReference type="NCBI Taxonomy" id="47790"/>
    <lineage>
        <taxon>Eukaryota</taxon>
        <taxon>Viridiplantae</taxon>
        <taxon>Chlorophyta</taxon>
        <taxon>core chlorophytes</taxon>
        <taxon>Chlorophyceae</taxon>
        <taxon>CS clade</taxon>
        <taxon>Chlamydomonadales</taxon>
        <taxon>Tetrabaenaceae</taxon>
        <taxon>Tetrabaena</taxon>
    </lineage>
</organism>